<evidence type="ECO:0000313" key="2">
    <source>
        <dbReference type="Proteomes" id="UP000029641"/>
    </source>
</evidence>
<name>A0A090VVD0_9FLAO</name>
<dbReference type="EMBL" id="BBNR01000008">
    <property type="protein sequence ID" value="GAL67219.1"/>
    <property type="molecule type" value="Genomic_DNA"/>
</dbReference>
<sequence length="59" mass="6461">MPVSVKNSPVFTFLNLKTSSDGGASCAVIQSVKNIKMKNKMDLKVIFFIAVVVLNINYP</sequence>
<protein>
    <submittedName>
        <fullName evidence="1">Uncharacterized protein</fullName>
    </submittedName>
</protein>
<proteinExistence type="predicted"/>
<organism evidence="1 2">
    <name type="scientific">Jejuia pallidilutea</name>
    <dbReference type="NCBI Taxonomy" id="504487"/>
    <lineage>
        <taxon>Bacteria</taxon>
        <taxon>Pseudomonadati</taxon>
        <taxon>Bacteroidota</taxon>
        <taxon>Flavobacteriia</taxon>
        <taxon>Flavobacteriales</taxon>
        <taxon>Flavobacteriaceae</taxon>
        <taxon>Jejuia</taxon>
    </lineage>
</organism>
<reference evidence="1 2" key="1">
    <citation type="journal article" date="2014" name="Genome Announc.">
        <title>Draft Genome Sequence of Marine Flavobacterium Jejuia pallidilutea Strain 11shimoA1 and Pigmentation Mutants.</title>
        <authorList>
            <person name="Takatani N."/>
            <person name="Nakanishi M."/>
            <person name="Meirelles P."/>
            <person name="Mino S."/>
            <person name="Suda W."/>
            <person name="Oshima K."/>
            <person name="Hattori M."/>
            <person name="Ohkuma M."/>
            <person name="Hosokawa M."/>
            <person name="Miyashita K."/>
            <person name="Thompson F.L."/>
            <person name="Niwa A."/>
            <person name="Sawabe T."/>
            <person name="Sawabe T."/>
        </authorList>
    </citation>
    <scope>NUCLEOTIDE SEQUENCE [LARGE SCALE GENOMIC DNA]</scope>
    <source>
        <strain evidence="1 2">JCM 19301</strain>
    </source>
</reference>
<dbReference type="Proteomes" id="UP000029641">
    <property type="component" value="Unassembled WGS sequence"/>
</dbReference>
<gene>
    <name evidence="1" type="ORF">JCM19301_1831</name>
</gene>
<dbReference type="AlphaFoldDB" id="A0A090VVD0"/>
<comment type="caution">
    <text evidence="1">The sequence shown here is derived from an EMBL/GenBank/DDBJ whole genome shotgun (WGS) entry which is preliminary data.</text>
</comment>
<accession>A0A090VVD0</accession>
<evidence type="ECO:0000313" key="1">
    <source>
        <dbReference type="EMBL" id="GAL67219.1"/>
    </source>
</evidence>